<dbReference type="Gene3D" id="3.30.70.270">
    <property type="match status" value="1"/>
</dbReference>
<dbReference type="CDD" id="cd01948">
    <property type="entry name" value="EAL"/>
    <property type="match status" value="1"/>
</dbReference>
<dbReference type="Proteomes" id="UP001224418">
    <property type="component" value="Unassembled WGS sequence"/>
</dbReference>
<dbReference type="Pfam" id="PF00563">
    <property type="entry name" value="EAL"/>
    <property type="match status" value="1"/>
</dbReference>
<evidence type="ECO:0000259" key="2">
    <source>
        <dbReference type="PROSITE" id="PS50887"/>
    </source>
</evidence>
<dbReference type="InterPro" id="IPR000160">
    <property type="entry name" value="GGDEF_dom"/>
</dbReference>
<dbReference type="CDD" id="cd01949">
    <property type="entry name" value="GGDEF"/>
    <property type="match status" value="1"/>
</dbReference>
<dbReference type="Pfam" id="PF00990">
    <property type="entry name" value="GGDEF"/>
    <property type="match status" value="1"/>
</dbReference>
<dbReference type="InterPro" id="IPR043128">
    <property type="entry name" value="Rev_trsase/Diguanyl_cyclase"/>
</dbReference>
<organism evidence="3 4">
    <name type="scientific">Hathewaya limosa</name>
    <name type="common">Clostridium limosum</name>
    <dbReference type="NCBI Taxonomy" id="1536"/>
    <lineage>
        <taxon>Bacteria</taxon>
        <taxon>Bacillati</taxon>
        <taxon>Bacillota</taxon>
        <taxon>Clostridia</taxon>
        <taxon>Eubacteriales</taxon>
        <taxon>Clostridiaceae</taxon>
        <taxon>Hathewaya</taxon>
    </lineage>
</organism>
<dbReference type="InterPro" id="IPR029787">
    <property type="entry name" value="Nucleotide_cyclase"/>
</dbReference>
<dbReference type="SMART" id="SM00267">
    <property type="entry name" value="GGDEF"/>
    <property type="match status" value="1"/>
</dbReference>
<evidence type="ECO:0000313" key="4">
    <source>
        <dbReference type="Proteomes" id="UP001224418"/>
    </source>
</evidence>
<proteinExistence type="predicted"/>
<sequence>MEYKGVKKKFSSMDFYNIDFSIENFKKIFNEKLSDKKDVAVILASISNLKHYNYVLGYEYGDYILENVFDKINNFIKKKGIICRFGGDTLLILLYEKSRKNIIDLLKGIINDFNDPIEIGNERIRILFNMGIVQYPRDSKSLDDIFKYAEIALDYSQKDGQDIYRFFTSDMYENNNRRWELENDVLNAISNEEFILYYQPQVDISKNKVCGAEVLLRWNHPKYGVLTPINFIDSVEENGTIREIGKFIFSEVCNEINKYKSLVYDDLKMSINISEKQLSDDSFLDSIKNILKESKINGKFINIEMTERLLVSPTDKTLHILKELRNMGIGILIDDFGTKYSSLNYLCNLPITGIKIDKSFIDKISNFDKEFIVIKHIINLAHELGIEVIAEGVEYKEQLDCLININCNKIQGFIFGKPMPLQDFIKLVTSTFYLKLK</sequence>
<feature type="domain" description="GGDEF" evidence="2">
    <location>
        <begin position="37"/>
        <end position="169"/>
    </location>
</feature>
<dbReference type="SMART" id="SM00052">
    <property type="entry name" value="EAL"/>
    <property type="match status" value="1"/>
</dbReference>
<dbReference type="PANTHER" id="PTHR33121">
    <property type="entry name" value="CYCLIC DI-GMP PHOSPHODIESTERASE PDEF"/>
    <property type="match status" value="1"/>
</dbReference>
<gene>
    <name evidence="3" type="ORF">QOZ93_000845</name>
</gene>
<comment type="caution">
    <text evidence="3">The sequence shown here is derived from an EMBL/GenBank/DDBJ whole genome shotgun (WGS) entry which is preliminary data.</text>
</comment>
<dbReference type="InterPro" id="IPR035919">
    <property type="entry name" value="EAL_sf"/>
</dbReference>
<dbReference type="PROSITE" id="PS50887">
    <property type="entry name" value="GGDEF"/>
    <property type="match status" value="1"/>
</dbReference>
<keyword evidence="4" id="KW-1185">Reference proteome</keyword>
<dbReference type="EMBL" id="JAUSWN010000005">
    <property type="protein sequence ID" value="MDQ0479116.1"/>
    <property type="molecule type" value="Genomic_DNA"/>
</dbReference>
<dbReference type="Gene3D" id="3.20.20.450">
    <property type="entry name" value="EAL domain"/>
    <property type="match status" value="1"/>
</dbReference>
<dbReference type="SUPFAM" id="SSF55073">
    <property type="entry name" value="Nucleotide cyclase"/>
    <property type="match status" value="1"/>
</dbReference>
<dbReference type="RefSeq" id="WP_307355225.1">
    <property type="nucleotide sequence ID" value="NZ_BAAACJ010000009.1"/>
</dbReference>
<evidence type="ECO:0000313" key="3">
    <source>
        <dbReference type="EMBL" id="MDQ0479116.1"/>
    </source>
</evidence>
<dbReference type="InterPro" id="IPR001633">
    <property type="entry name" value="EAL_dom"/>
</dbReference>
<reference evidence="3 4" key="1">
    <citation type="submission" date="2023-07" db="EMBL/GenBank/DDBJ databases">
        <title>Genomic Encyclopedia of Type Strains, Phase IV (KMG-IV): sequencing the most valuable type-strain genomes for metagenomic binning, comparative biology and taxonomic classification.</title>
        <authorList>
            <person name="Goeker M."/>
        </authorList>
    </citation>
    <scope>NUCLEOTIDE SEQUENCE [LARGE SCALE GENOMIC DNA]</scope>
    <source>
        <strain evidence="3 4">DSM 1400</strain>
    </source>
</reference>
<dbReference type="NCBIfam" id="TIGR00254">
    <property type="entry name" value="GGDEF"/>
    <property type="match status" value="1"/>
</dbReference>
<dbReference type="SUPFAM" id="SSF141868">
    <property type="entry name" value="EAL domain-like"/>
    <property type="match status" value="1"/>
</dbReference>
<dbReference type="PANTHER" id="PTHR33121:SF71">
    <property type="entry name" value="OXYGEN SENSOR PROTEIN DOSP"/>
    <property type="match status" value="1"/>
</dbReference>
<protein>
    <submittedName>
        <fullName evidence="3">Diguanylate cyclase (GGDEF)-like protein</fullName>
    </submittedName>
</protein>
<feature type="domain" description="EAL" evidence="1">
    <location>
        <begin position="178"/>
        <end position="432"/>
    </location>
</feature>
<name>A0ABU0JPV3_HATLI</name>
<accession>A0ABU0JPV3</accession>
<dbReference type="PROSITE" id="PS50883">
    <property type="entry name" value="EAL"/>
    <property type="match status" value="1"/>
</dbReference>
<evidence type="ECO:0000259" key="1">
    <source>
        <dbReference type="PROSITE" id="PS50883"/>
    </source>
</evidence>
<dbReference type="InterPro" id="IPR050706">
    <property type="entry name" value="Cyclic-di-GMP_PDE-like"/>
</dbReference>